<evidence type="ECO:0000313" key="3">
    <source>
        <dbReference type="EMBL" id="KAB2930051.1"/>
    </source>
</evidence>
<sequence length="420" mass="48144">MSQLDLFADEAQLEQAIRALAGSSDAYLKFLSPNDLGLTGSHQAGIYLSRESAPLFLEGKTVEKGENVEREVRIRFRGGNVAARFVWYGKAKSECRLTRILPLFRPDPARLEGSLFILAAVPDDRSDSLFENDSLFQCWIIESEDEIRAVLDFLGITPAETNQRLRFDLNERLMPEFERLNAAVSEFPSGGEIARRSQSVYERLYGTLEEGVDDMLLRLIEIEYSLFRYFERKHYQPLIEEGFQRIDDFLSLSLEIHNRRKSRAGNSLEIHLKYVFDRSRIACAHGVITSDQRRPDFLFPSLDAYESYRVRHREAENNVSSSDAEGVFFLAAKTTCKDRWRQILTEAPGVNRRYLFTLQQAISKAQLDEMSDEGVTVVMPESYRRKFDAQNRGRIMSLAEFIEKLRQAGCESHDSAGLFG</sequence>
<reference evidence="3 4" key="1">
    <citation type="submission" date="2019-10" db="EMBL/GenBank/DDBJ databases">
        <title>Extracellular Electron Transfer in a Candidatus Methanoperedens spp. Enrichment Culture.</title>
        <authorList>
            <person name="Berger S."/>
            <person name="Rangel Shaw D."/>
            <person name="Berben T."/>
            <person name="In 'T Zandt M."/>
            <person name="Frank J."/>
            <person name="Reimann J."/>
            <person name="Jetten M.S.M."/>
            <person name="Welte C.U."/>
        </authorList>
    </citation>
    <scope>NUCLEOTIDE SEQUENCE [LARGE SCALE GENOMIC DNA]</scope>
    <source>
        <strain evidence="3">SB12</strain>
    </source>
</reference>
<dbReference type="Pfam" id="PF09019">
    <property type="entry name" value="EcoRII-C"/>
    <property type="match status" value="1"/>
</dbReference>
<name>A0A833LWX6_9LEPT</name>
<evidence type="ECO:0000313" key="4">
    <source>
        <dbReference type="Proteomes" id="UP000460298"/>
    </source>
</evidence>
<dbReference type="Gene3D" id="2.40.330.10">
    <property type="entry name" value="DNA-binding pseudobarrel domain"/>
    <property type="match status" value="1"/>
</dbReference>
<dbReference type="Proteomes" id="UP000460298">
    <property type="component" value="Unassembled WGS sequence"/>
</dbReference>
<feature type="domain" description="Restriction endonuclease type II EcoRII N-terminal" evidence="2">
    <location>
        <begin position="26"/>
        <end position="145"/>
    </location>
</feature>
<dbReference type="SUPFAM" id="SSF52980">
    <property type="entry name" value="Restriction endonuclease-like"/>
    <property type="match status" value="1"/>
</dbReference>
<dbReference type="InterPro" id="IPR038365">
    <property type="entry name" value="EcoRII_C_sf"/>
</dbReference>
<gene>
    <name evidence="3" type="ORF">F9K24_17835</name>
</gene>
<dbReference type="GO" id="GO:0003677">
    <property type="term" value="F:DNA binding"/>
    <property type="evidence" value="ECO:0007669"/>
    <property type="project" value="InterPro"/>
</dbReference>
<protein>
    <recommendedName>
        <fullName evidence="5">Restriction endonuclease</fullName>
    </recommendedName>
</protein>
<dbReference type="AlphaFoldDB" id="A0A833LWX6"/>
<feature type="domain" description="Restriction endonuclease type II EcoRII C-terminal" evidence="1">
    <location>
        <begin position="227"/>
        <end position="402"/>
    </location>
</feature>
<dbReference type="GO" id="GO:0009036">
    <property type="term" value="F:type II site-specific deoxyribonuclease activity"/>
    <property type="evidence" value="ECO:0007669"/>
    <property type="project" value="InterPro"/>
</dbReference>
<evidence type="ECO:0008006" key="5">
    <source>
        <dbReference type="Google" id="ProtNLM"/>
    </source>
</evidence>
<dbReference type="InterPro" id="IPR015300">
    <property type="entry name" value="DNA-bd_pseudobarrel_sf"/>
</dbReference>
<organism evidence="3 4">
    <name type="scientific">Leptonema illini</name>
    <dbReference type="NCBI Taxonomy" id="183"/>
    <lineage>
        <taxon>Bacteria</taxon>
        <taxon>Pseudomonadati</taxon>
        <taxon>Spirochaetota</taxon>
        <taxon>Spirochaetia</taxon>
        <taxon>Leptospirales</taxon>
        <taxon>Leptospiraceae</taxon>
        <taxon>Leptonema</taxon>
    </lineage>
</organism>
<dbReference type="SUPFAM" id="SSF101936">
    <property type="entry name" value="DNA-binding pseudobarrel domain"/>
    <property type="match status" value="1"/>
</dbReference>
<evidence type="ECO:0000259" key="1">
    <source>
        <dbReference type="Pfam" id="PF09019"/>
    </source>
</evidence>
<dbReference type="EMBL" id="WBUI01000023">
    <property type="protein sequence ID" value="KAB2930051.1"/>
    <property type="molecule type" value="Genomic_DNA"/>
</dbReference>
<dbReference type="InterPro" id="IPR023372">
    <property type="entry name" value="Rest_endonuc_II_EcoRII_N"/>
</dbReference>
<proteinExistence type="predicted"/>
<dbReference type="Pfam" id="PF09217">
    <property type="entry name" value="EcoRII-N"/>
    <property type="match status" value="1"/>
</dbReference>
<dbReference type="InterPro" id="IPR011335">
    <property type="entry name" value="Restrct_endonuc-II-like"/>
</dbReference>
<dbReference type="Gene3D" id="3.40.91.80">
    <property type="match status" value="1"/>
</dbReference>
<evidence type="ECO:0000259" key="2">
    <source>
        <dbReference type="Pfam" id="PF09217"/>
    </source>
</evidence>
<accession>A0A833LWX6</accession>
<dbReference type="GO" id="GO:0009307">
    <property type="term" value="P:DNA restriction-modification system"/>
    <property type="evidence" value="ECO:0007669"/>
    <property type="project" value="InterPro"/>
</dbReference>
<comment type="caution">
    <text evidence="3">The sequence shown here is derived from an EMBL/GenBank/DDBJ whole genome shotgun (WGS) entry which is preliminary data.</text>
</comment>
<dbReference type="InterPro" id="IPR015109">
    <property type="entry name" value="Restrct_endonuc_II_EcoRII_C"/>
</dbReference>